<keyword evidence="4" id="KW-1185">Reference proteome</keyword>
<feature type="transmembrane region" description="Helical" evidence="1">
    <location>
        <begin position="256"/>
        <end position="274"/>
    </location>
</feature>
<protein>
    <submittedName>
        <fullName evidence="3">Acyltransferase family protein</fullName>
    </submittedName>
</protein>
<comment type="caution">
    <text evidence="3">The sequence shown here is derived from an EMBL/GenBank/DDBJ whole genome shotgun (WGS) entry which is preliminary data.</text>
</comment>
<dbReference type="GO" id="GO:0016746">
    <property type="term" value="F:acyltransferase activity"/>
    <property type="evidence" value="ECO:0007669"/>
    <property type="project" value="UniProtKB-KW"/>
</dbReference>
<feature type="transmembrane region" description="Helical" evidence="1">
    <location>
        <begin position="40"/>
        <end position="59"/>
    </location>
</feature>
<reference evidence="3 4" key="1">
    <citation type="submission" date="2020-08" db="EMBL/GenBank/DDBJ databases">
        <title>Genome public.</title>
        <authorList>
            <person name="Liu C."/>
            <person name="Sun Q."/>
        </authorList>
    </citation>
    <scope>NUCLEOTIDE SEQUENCE [LARGE SCALE GENOMIC DNA]</scope>
    <source>
        <strain evidence="3 4">NSJ-9</strain>
    </source>
</reference>
<dbReference type="RefSeq" id="WP_186854037.1">
    <property type="nucleotide sequence ID" value="NZ_JACOPG010000002.1"/>
</dbReference>
<name>A0ABR7GEP0_9FIRM</name>
<evidence type="ECO:0000313" key="3">
    <source>
        <dbReference type="EMBL" id="MBC5685914.1"/>
    </source>
</evidence>
<dbReference type="InterPro" id="IPR002656">
    <property type="entry name" value="Acyl_transf_3_dom"/>
</dbReference>
<organism evidence="3 4">
    <name type="scientific">Roseburia lenta</name>
    <dbReference type="NCBI Taxonomy" id="2763061"/>
    <lineage>
        <taxon>Bacteria</taxon>
        <taxon>Bacillati</taxon>
        <taxon>Bacillota</taxon>
        <taxon>Clostridia</taxon>
        <taxon>Lachnospirales</taxon>
        <taxon>Lachnospiraceae</taxon>
        <taxon>Roseburia</taxon>
    </lineage>
</organism>
<dbReference type="PANTHER" id="PTHR37312:SF1">
    <property type="entry name" value="MEMBRANE-BOUND ACYLTRANSFERASE YKRP-RELATED"/>
    <property type="match status" value="1"/>
</dbReference>
<proteinExistence type="predicted"/>
<dbReference type="Proteomes" id="UP000643810">
    <property type="component" value="Unassembled WGS sequence"/>
</dbReference>
<feature type="transmembrane region" description="Helical" evidence="1">
    <location>
        <begin position="12"/>
        <end position="28"/>
    </location>
</feature>
<dbReference type="InterPro" id="IPR052734">
    <property type="entry name" value="Nod_factor_acetyltransferase"/>
</dbReference>
<dbReference type="Pfam" id="PF01757">
    <property type="entry name" value="Acyl_transf_3"/>
    <property type="match status" value="1"/>
</dbReference>
<keyword evidence="1" id="KW-0812">Transmembrane</keyword>
<keyword evidence="3" id="KW-0808">Transferase</keyword>
<feature type="domain" description="Acyltransferase 3" evidence="2">
    <location>
        <begin position="8"/>
        <end position="276"/>
    </location>
</feature>
<feature type="transmembrane region" description="Helical" evidence="1">
    <location>
        <begin position="126"/>
        <end position="143"/>
    </location>
</feature>
<keyword evidence="1" id="KW-0472">Membrane</keyword>
<evidence type="ECO:0000256" key="1">
    <source>
        <dbReference type="SAM" id="Phobius"/>
    </source>
</evidence>
<keyword evidence="1" id="KW-1133">Transmembrane helix</keyword>
<keyword evidence="3" id="KW-0012">Acyltransferase</keyword>
<dbReference type="EMBL" id="JACOPG010000002">
    <property type="protein sequence ID" value="MBC5685914.1"/>
    <property type="molecule type" value="Genomic_DNA"/>
</dbReference>
<sequence>MKERDYLFDNYKAFLIVLVVVGHFIEVASDDNVVMETTKWIIFSFHMPAFVFISGYFSKKTQGIYKLLQQLVVPYLVFEILYYILYTYILNRDTELAFLYPKFSLWYLLAMFMWKMITPLFRRLPGYLWIAFVLGLFVGASSLDDNYLTLPRMFTFYPFFLLGMDLDRNRIDLLRARIRRMWAFGIFLAINAFLAWVAVSDRISIKIFYGRYDYEYLGLSVPMGIALRAACYLISYIMIYVVAIMIPGAKNSLSALGQKTMAIYLFHGLIFAVFRRGEIWYQSLGEIVEDAILVEASIGTIWLLCQRPFVAFTDWVTHIPMPLLQKIANFGFIGHLEKLRGVGQQKL</sequence>
<evidence type="ECO:0000313" key="4">
    <source>
        <dbReference type="Proteomes" id="UP000643810"/>
    </source>
</evidence>
<feature type="transmembrane region" description="Helical" evidence="1">
    <location>
        <begin position="71"/>
        <end position="90"/>
    </location>
</feature>
<feature type="transmembrane region" description="Helical" evidence="1">
    <location>
        <begin position="178"/>
        <end position="199"/>
    </location>
</feature>
<accession>A0ABR7GEP0</accession>
<feature type="transmembrane region" description="Helical" evidence="1">
    <location>
        <begin position="219"/>
        <end position="244"/>
    </location>
</feature>
<evidence type="ECO:0000259" key="2">
    <source>
        <dbReference type="Pfam" id="PF01757"/>
    </source>
</evidence>
<gene>
    <name evidence="3" type="ORF">H8R94_04735</name>
</gene>
<dbReference type="PANTHER" id="PTHR37312">
    <property type="entry name" value="MEMBRANE-BOUND ACYLTRANSFERASE YKRP-RELATED"/>
    <property type="match status" value="1"/>
</dbReference>